<evidence type="ECO:0000313" key="1">
    <source>
        <dbReference type="EMBL" id="KAG2374948.1"/>
    </source>
</evidence>
<dbReference type="GeneID" id="68102776"/>
<sequence>MGSASSSSFLSECSCRERVPNIDDLHWSEYSRLCAFCRREIARRKLLSNYSCFENSKRRASTGSSPPKTLTLISRSNEATAAYSSITSPTLNVSNSAPSSHVISSSSTAPISSIQHEVIHELKDQIPDTLFSSSTSHTNTNTRQYLTPTYQSPLFKKTNPKKQLKCSSSLLTVEMKAVDERDSLHSSMNAATRTSSSAIGTDALRIGASPYLKKENATPHSQPLRNRATLQATQTVPVVRKRNTVLQREEFSLPTSLHVKQPRDMRKFLSPLQRLHSSPPNNINFLDSPEKSPGTPPKITLNLGSAFPNHGRSDLPIYVIPPQSPPRECCSSHHSKKIQDHLTQLKQKAQKKKLKRTLVFN</sequence>
<evidence type="ECO:0000313" key="2">
    <source>
        <dbReference type="Proteomes" id="UP000816034"/>
    </source>
</evidence>
<gene>
    <name evidence="1" type="ORF">C9374_010322</name>
</gene>
<dbReference type="EMBL" id="PYSW02000041">
    <property type="protein sequence ID" value="KAG2374948.1"/>
    <property type="molecule type" value="Genomic_DNA"/>
</dbReference>
<dbReference type="AlphaFoldDB" id="A0AA88GGW1"/>
<dbReference type="RefSeq" id="XP_044544122.1">
    <property type="nucleotide sequence ID" value="XM_044685854.1"/>
</dbReference>
<accession>A0AA88GGW1</accession>
<proteinExistence type="predicted"/>
<protein>
    <submittedName>
        <fullName evidence="1">Uncharacterized protein</fullName>
    </submittedName>
</protein>
<dbReference type="Proteomes" id="UP000816034">
    <property type="component" value="Unassembled WGS sequence"/>
</dbReference>
<reference evidence="1 2" key="1">
    <citation type="journal article" date="2018" name="BMC Genomics">
        <title>The genome of Naegleria lovaniensis, the basis for a comparative approach to unravel pathogenicity factors of the human pathogenic amoeba N. fowleri.</title>
        <authorList>
            <person name="Liechti N."/>
            <person name="Schurch N."/>
            <person name="Bruggmann R."/>
            <person name="Wittwer M."/>
        </authorList>
    </citation>
    <scope>NUCLEOTIDE SEQUENCE [LARGE SCALE GENOMIC DNA]</scope>
    <source>
        <strain evidence="1 2">ATCC 30569</strain>
    </source>
</reference>
<organism evidence="1 2">
    <name type="scientific">Naegleria lovaniensis</name>
    <name type="common">Amoeba</name>
    <dbReference type="NCBI Taxonomy" id="51637"/>
    <lineage>
        <taxon>Eukaryota</taxon>
        <taxon>Discoba</taxon>
        <taxon>Heterolobosea</taxon>
        <taxon>Tetramitia</taxon>
        <taxon>Eutetramitia</taxon>
        <taxon>Vahlkampfiidae</taxon>
        <taxon>Naegleria</taxon>
    </lineage>
</organism>
<comment type="caution">
    <text evidence="1">The sequence shown here is derived from an EMBL/GenBank/DDBJ whole genome shotgun (WGS) entry which is preliminary data.</text>
</comment>
<keyword evidence="2" id="KW-1185">Reference proteome</keyword>
<name>A0AA88GGW1_NAELO</name>